<dbReference type="CDD" id="cd17325">
    <property type="entry name" value="MFS_MdtG_SLC18_like"/>
    <property type="match status" value="1"/>
</dbReference>
<feature type="transmembrane region" description="Helical" evidence="7">
    <location>
        <begin position="312"/>
        <end position="335"/>
    </location>
</feature>
<dbReference type="InterPro" id="IPR050171">
    <property type="entry name" value="MFS_Transporters"/>
</dbReference>
<evidence type="ECO:0000256" key="2">
    <source>
        <dbReference type="ARBA" id="ARBA00022448"/>
    </source>
</evidence>
<keyword evidence="10" id="KW-1185">Reference proteome</keyword>
<feature type="transmembrane region" description="Helical" evidence="7">
    <location>
        <begin position="12"/>
        <end position="32"/>
    </location>
</feature>
<dbReference type="Proteomes" id="UP000611723">
    <property type="component" value="Unassembled WGS sequence"/>
</dbReference>
<feature type="transmembrane region" description="Helical" evidence="7">
    <location>
        <begin position="378"/>
        <end position="396"/>
    </location>
</feature>
<name>A0A934WV15_9BACT</name>
<evidence type="ECO:0000256" key="3">
    <source>
        <dbReference type="ARBA" id="ARBA00022475"/>
    </source>
</evidence>
<dbReference type="Gene3D" id="1.20.1250.20">
    <property type="entry name" value="MFS general substrate transporter like domains"/>
    <property type="match status" value="2"/>
</dbReference>
<evidence type="ECO:0000313" key="10">
    <source>
        <dbReference type="Proteomes" id="UP000611723"/>
    </source>
</evidence>
<feature type="domain" description="Major facilitator superfamily (MFS) profile" evidence="8">
    <location>
        <begin position="10"/>
        <end position="400"/>
    </location>
</feature>
<reference evidence="9" key="1">
    <citation type="submission" date="2021-01" db="EMBL/GenBank/DDBJ databases">
        <title>Marivirga aurantiaca sp. nov., isolated from intertidal surface sediments.</title>
        <authorList>
            <person name="Zhang M."/>
        </authorList>
    </citation>
    <scope>NUCLEOTIDE SEQUENCE</scope>
    <source>
        <strain evidence="9">S37H4</strain>
    </source>
</reference>
<feature type="transmembrane region" description="Helical" evidence="7">
    <location>
        <begin position="167"/>
        <end position="187"/>
    </location>
</feature>
<proteinExistence type="predicted"/>
<keyword evidence="2" id="KW-0813">Transport</keyword>
<dbReference type="PANTHER" id="PTHR23517">
    <property type="entry name" value="RESISTANCE PROTEIN MDTM, PUTATIVE-RELATED-RELATED"/>
    <property type="match status" value="1"/>
</dbReference>
<dbReference type="PANTHER" id="PTHR23517:SF3">
    <property type="entry name" value="INTEGRAL MEMBRANE TRANSPORT PROTEIN"/>
    <property type="match status" value="1"/>
</dbReference>
<dbReference type="GO" id="GO:0005886">
    <property type="term" value="C:plasma membrane"/>
    <property type="evidence" value="ECO:0007669"/>
    <property type="project" value="UniProtKB-SubCell"/>
</dbReference>
<dbReference type="GO" id="GO:0022857">
    <property type="term" value="F:transmembrane transporter activity"/>
    <property type="evidence" value="ECO:0007669"/>
    <property type="project" value="InterPro"/>
</dbReference>
<protein>
    <submittedName>
        <fullName evidence="9">MFS transporter</fullName>
    </submittedName>
</protein>
<gene>
    <name evidence="9" type="ORF">JKA74_00765</name>
</gene>
<evidence type="ECO:0000256" key="1">
    <source>
        <dbReference type="ARBA" id="ARBA00004651"/>
    </source>
</evidence>
<dbReference type="InterPro" id="IPR020846">
    <property type="entry name" value="MFS_dom"/>
</dbReference>
<keyword evidence="4 7" id="KW-0812">Transmembrane</keyword>
<organism evidence="9 10">
    <name type="scientific">Marivirga aurantiaca</name>
    <dbReference type="NCBI Taxonomy" id="2802615"/>
    <lineage>
        <taxon>Bacteria</taxon>
        <taxon>Pseudomonadati</taxon>
        <taxon>Bacteroidota</taxon>
        <taxon>Cytophagia</taxon>
        <taxon>Cytophagales</taxon>
        <taxon>Marivirgaceae</taxon>
        <taxon>Marivirga</taxon>
    </lineage>
</organism>
<evidence type="ECO:0000256" key="7">
    <source>
        <dbReference type="SAM" id="Phobius"/>
    </source>
</evidence>
<keyword evidence="6 7" id="KW-0472">Membrane</keyword>
<sequence length="400" mass="44101">MTELKKNWRQFSLLVIVNAFVGAMIGLERTILPELAESEFGIKANTAIFSFIIVFGITKALTNYFAGAFANKIGRRNLLIIGWLFALPFPFILIYANDWSWIIFANILLGINQGLAWSSTVVMKIDLAGQKNRGLAMGLNESAGYLAVGLVAYFTAEIAGDYGVRPYPFYMGIAFAIIGLLLSIVFVKDTHHHVVKEAKSGKNEALIKNSSVFWNTTWKDKNLGSVTQAGLINNLNDGMMWGLLPVFLLGKGFELADVGKIVGIYPIVWGLGQLFTGKLSDILPKKPMLYTGMFLQGLSILAFLYVETFWAFAGLSFLLGLGTALVYPTFMAAIADYSNPIQRANAIGVFRLWRDMGYAVGALLTGILVDYFSEDISLLTISLLTLTSGFIIMIRMKNKK</sequence>
<dbReference type="RefSeq" id="WP_201429242.1">
    <property type="nucleotide sequence ID" value="NZ_JAEQBW010000001.1"/>
</dbReference>
<dbReference type="SUPFAM" id="SSF103473">
    <property type="entry name" value="MFS general substrate transporter"/>
    <property type="match status" value="1"/>
</dbReference>
<comment type="caution">
    <text evidence="9">The sequence shown here is derived from an EMBL/GenBank/DDBJ whole genome shotgun (WGS) entry which is preliminary data.</text>
</comment>
<dbReference type="InterPro" id="IPR036259">
    <property type="entry name" value="MFS_trans_sf"/>
</dbReference>
<evidence type="ECO:0000256" key="5">
    <source>
        <dbReference type="ARBA" id="ARBA00022989"/>
    </source>
</evidence>
<feature type="transmembrane region" description="Helical" evidence="7">
    <location>
        <begin position="44"/>
        <end position="66"/>
    </location>
</feature>
<accession>A0A934WV15</accession>
<evidence type="ECO:0000256" key="4">
    <source>
        <dbReference type="ARBA" id="ARBA00022692"/>
    </source>
</evidence>
<dbReference type="InterPro" id="IPR011701">
    <property type="entry name" value="MFS"/>
</dbReference>
<feature type="transmembrane region" description="Helical" evidence="7">
    <location>
        <begin position="78"/>
        <end position="96"/>
    </location>
</feature>
<dbReference type="PROSITE" id="PS50850">
    <property type="entry name" value="MFS"/>
    <property type="match status" value="1"/>
</dbReference>
<evidence type="ECO:0000313" key="9">
    <source>
        <dbReference type="EMBL" id="MBK6263549.1"/>
    </source>
</evidence>
<feature type="transmembrane region" description="Helical" evidence="7">
    <location>
        <begin position="288"/>
        <end position="306"/>
    </location>
</feature>
<evidence type="ECO:0000259" key="8">
    <source>
        <dbReference type="PROSITE" id="PS50850"/>
    </source>
</evidence>
<feature type="transmembrane region" description="Helical" evidence="7">
    <location>
        <begin position="135"/>
        <end position="155"/>
    </location>
</feature>
<comment type="subcellular location">
    <subcellularLocation>
        <location evidence="1">Cell membrane</location>
        <topology evidence="1">Multi-pass membrane protein</topology>
    </subcellularLocation>
</comment>
<dbReference type="AlphaFoldDB" id="A0A934WV15"/>
<dbReference type="EMBL" id="JAEQBW010000001">
    <property type="protein sequence ID" value="MBK6263549.1"/>
    <property type="molecule type" value="Genomic_DNA"/>
</dbReference>
<dbReference type="Pfam" id="PF07690">
    <property type="entry name" value="MFS_1"/>
    <property type="match status" value="1"/>
</dbReference>
<keyword evidence="5 7" id="KW-1133">Transmembrane helix</keyword>
<keyword evidence="3" id="KW-1003">Cell membrane</keyword>
<evidence type="ECO:0000256" key="6">
    <source>
        <dbReference type="ARBA" id="ARBA00023136"/>
    </source>
</evidence>
<feature type="transmembrane region" description="Helical" evidence="7">
    <location>
        <begin position="102"/>
        <end position="123"/>
    </location>
</feature>